<dbReference type="EMBL" id="BAABHK010000004">
    <property type="protein sequence ID" value="GAA4625648.1"/>
    <property type="molecule type" value="Genomic_DNA"/>
</dbReference>
<protein>
    <recommendedName>
        <fullName evidence="2">DUF642 domain-containing protein</fullName>
    </recommendedName>
</protein>
<sequence>MAVPLTAGPRVARWLTALSAAGALTLCMAATRPAQDRHTPVPLFANGGFESPVAPANNFTRLGAGSALGEWKVTGGNVDLIGAGFWQAAEGNQSLDLEGDIPGTIEQPIATRFGGCYTVNFWLAGNPDGGPAIKRGYARVTQNAIGHPFIQKTLAFDTTGKTRADLGYVQQRFRFRALAPTVTLTFTSITGGGYGPVIDAVSVIPAHPLDCRSGRF</sequence>
<comment type="caution">
    <text evidence="3">The sequence shown here is derived from an EMBL/GenBank/DDBJ whole genome shotgun (WGS) entry which is preliminary data.</text>
</comment>
<keyword evidence="1" id="KW-0732">Signal</keyword>
<dbReference type="Proteomes" id="UP001501442">
    <property type="component" value="Unassembled WGS sequence"/>
</dbReference>
<feature type="domain" description="DUF642" evidence="2">
    <location>
        <begin position="43"/>
        <end position="203"/>
    </location>
</feature>
<keyword evidence="4" id="KW-1185">Reference proteome</keyword>
<evidence type="ECO:0000313" key="3">
    <source>
        <dbReference type="EMBL" id="GAA4625648.1"/>
    </source>
</evidence>
<dbReference type="RefSeq" id="WP_345431461.1">
    <property type="nucleotide sequence ID" value="NZ_BAABHK010000004.1"/>
</dbReference>
<evidence type="ECO:0000259" key="2">
    <source>
        <dbReference type="Pfam" id="PF04862"/>
    </source>
</evidence>
<accession>A0ABP8U985</accession>
<feature type="chain" id="PRO_5045400389" description="DUF642 domain-containing protein" evidence="1">
    <location>
        <begin position="30"/>
        <end position="216"/>
    </location>
</feature>
<dbReference type="Pfam" id="PF04862">
    <property type="entry name" value="DUF642"/>
    <property type="match status" value="1"/>
</dbReference>
<organism evidence="3 4">
    <name type="scientific">Actinoallomurus vinaceus</name>
    <dbReference type="NCBI Taxonomy" id="1080074"/>
    <lineage>
        <taxon>Bacteria</taxon>
        <taxon>Bacillati</taxon>
        <taxon>Actinomycetota</taxon>
        <taxon>Actinomycetes</taxon>
        <taxon>Streptosporangiales</taxon>
        <taxon>Thermomonosporaceae</taxon>
        <taxon>Actinoallomurus</taxon>
    </lineage>
</organism>
<proteinExistence type="predicted"/>
<dbReference type="Gene3D" id="2.60.120.260">
    <property type="entry name" value="Galactose-binding domain-like"/>
    <property type="match status" value="1"/>
</dbReference>
<name>A0ABP8U985_9ACTN</name>
<dbReference type="InterPro" id="IPR006946">
    <property type="entry name" value="DGR2-like_dom"/>
</dbReference>
<feature type="signal peptide" evidence="1">
    <location>
        <begin position="1"/>
        <end position="29"/>
    </location>
</feature>
<evidence type="ECO:0000313" key="4">
    <source>
        <dbReference type="Proteomes" id="UP001501442"/>
    </source>
</evidence>
<evidence type="ECO:0000256" key="1">
    <source>
        <dbReference type="SAM" id="SignalP"/>
    </source>
</evidence>
<dbReference type="NCBIfam" id="TIGR04362">
    <property type="entry name" value="choice_anch_C"/>
    <property type="match status" value="1"/>
</dbReference>
<dbReference type="InterPro" id="IPR027576">
    <property type="entry name" value="Choice_anch_C_dom"/>
</dbReference>
<reference evidence="4" key="1">
    <citation type="journal article" date="2019" name="Int. J. Syst. Evol. Microbiol.">
        <title>The Global Catalogue of Microorganisms (GCM) 10K type strain sequencing project: providing services to taxonomists for standard genome sequencing and annotation.</title>
        <authorList>
            <consortium name="The Broad Institute Genomics Platform"/>
            <consortium name="The Broad Institute Genome Sequencing Center for Infectious Disease"/>
            <person name="Wu L."/>
            <person name="Ma J."/>
        </authorList>
    </citation>
    <scope>NUCLEOTIDE SEQUENCE [LARGE SCALE GENOMIC DNA]</scope>
    <source>
        <strain evidence="4">JCM 17939</strain>
    </source>
</reference>
<gene>
    <name evidence="3" type="ORF">GCM10023196_030600</name>
</gene>